<keyword evidence="6" id="KW-1185">Reference proteome</keyword>
<comment type="caution">
    <text evidence="5">The sequence shown here is derived from an EMBL/GenBank/DDBJ whole genome shotgun (WGS) entry which is preliminary data.</text>
</comment>
<dbReference type="PROSITE" id="PS50197">
    <property type="entry name" value="BEACH"/>
    <property type="match status" value="1"/>
</dbReference>
<keyword evidence="2" id="KW-0677">Repeat</keyword>
<evidence type="ECO:0000313" key="6">
    <source>
        <dbReference type="Proteomes" id="UP001151760"/>
    </source>
</evidence>
<dbReference type="PANTHER" id="PTHR46108:SF4">
    <property type="entry name" value="BLUE CHEESE"/>
    <property type="match status" value="1"/>
</dbReference>
<dbReference type="Pfam" id="PF02138">
    <property type="entry name" value="Beach"/>
    <property type="match status" value="1"/>
</dbReference>
<dbReference type="InterPro" id="IPR036372">
    <property type="entry name" value="BEACH_dom_sf"/>
</dbReference>
<dbReference type="PROSITE" id="PS51783">
    <property type="entry name" value="PH_BEACH"/>
    <property type="match status" value="1"/>
</dbReference>
<dbReference type="PANTHER" id="PTHR46108">
    <property type="entry name" value="BLUE CHEESE"/>
    <property type="match status" value="1"/>
</dbReference>
<accession>A0ABQ5I6N0</accession>
<dbReference type="SUPFAM" id="SSF50729">
    <property type="entry name" value="PH domain-like"/>
    <property type="match status" value="1"/>
</dbReference>
<evidence type="ECO:0000259" key="4">
    <source>
        <dbReference type="PROSITE" id="PS51783"/>
    </source>
</evidence>
<dbReference type="SMART" id="SM01026">
    <property type="entry name" value="Beach"/>
    <property type="match status" value="1"/>
</dbReference>
<feature type="domain" description="BEACH" evidence="3">
    <location>
        <begin position="29"/>
        <end position="263"/>
    </location>
</feature>
<keyword evidence="1" id="KW-0853">WD repeat</keyword>
<evidence type="ECO:0000259" key="3">
    <source>
        <dbReference type="PROSITE" id="PS50197"/>
    </source>
</evidence>
<dbReference type="InterPro" id="IPR000409">
    <property type="entry name" value="BEACH_dom"/>
</dbReference>
<evidence type="ECO:0000256" key="1">
    <source>
        <dbReference type="ARBA" id="ARBA00022574"/>
    </source>
</evidence>
<organism evidence="5 6">
    <name type="scientific">Tanacetum coccineum</name>
    <dbReference type="NCBI Taxonomy" id="301880"/>
    <lineage>
        <taxon>Eukaryota</taxon>
        <taxon>Viridiplantae</taxon>
        <taxon>Streptophyta</taxon>
        <taxon>Embryophyta</taxon>
        <taxon>Tracheophyta</taxon>
        <taxon>Spermatophyta</taxon>
        <taxon>Magnoliopsida</taxon>
        <taxon>eudicotyledons</taxon>
        <taxon>Gunneridae</taxon>
        <taxon>Pentapetalae</taxon>
        <taxon>asterids</taxon>
        <taxon>campanulids</taxon>
        <taxon>Asterales</taxon>
        <taxon>Asteraceae</taxon>
        <taxon>Asteroideae</taxon>
        <taxon>Anthemideae</taxon>
        <taxon>Anthemidinae</taxon>
        <taxon>Tanacetum</taxon>
    </lineage>
</organism>
<reference evidence="5" key="1">
    <citation type="journal article" date="2022" name="Int. J. Mol. Sci.">
        <title>Draft Genome of Tanacetum Coccineum: Genomic Comparison of Closely Related Tanacetum-Family Plants.</title>
        <authorList>
            <person name="Yamashiro T."/>
            <person name="Shiraishi A."/>
            <person name="Nakayama K."/>
            <person name="Satake H."/>
        </authorList>
    </citation>
    <scope>NUCLEOTIDE SEQUENCE</scope>
</reference>
<feature type="domain" description="BEACH-type PH" evidence="4">
    <location>
        <begin position="1"/>
        <end position="40"/>
    </location>
</feature>
<sequence>MLKRDYQLRPVAIEIFSMDGCNDLLVFHKKEREEVFKNLLAMNLPRNSMLDTTISGSVKQESAFKIMAKSFSKRWQNVLADYNSEELDLTDDKTFCKLDKPMGCQIEEGEDEFKKRYESWDDPEIPKFDYGSHYSSAGIVLFCLLWLPPFSTENQTLQGGQFDHADRLFNSVRNTWSSAARRGNTSDVKELIPEFFYMPEFLENRFGLDLGEKQSGEKVGDVVLPPWAKGSAREFIKKHKEALEYDYVSENLHHWIDLIFGYK</sequence>
<name>A0ABQ5I6N0_9ASTR</name>
<dbReference type="SUPFAM" id="SSF81837">
    <property type="entry name" value="BEACH domain"/>
    <property type="match status" value="1"/>
</dbReference>
<protein>
    <submittedName>
        <fullName evidence="5">Protein SPIRRIG</fullName>
    </submittedName>
</protein>
<proteinExistence type="predicted"/>
<evidence type="ECO:0000313" key="5">
    <source>
        <dbReference type="EMBL" id="GJT95112.1"/>
    </source>
</evidence>
<dbReference type="EMBL" id="BQNB010020357">
    <property type="protein sequence ID" value="GJT95112.1"/>
    <property type="molecule type" value="Genomic_DNA"/>
</dbReference>
<dbReference type="Proteomes" id="UP001151760">
    <property type="component" value="Unassembled WGS sequence"/>
</dbReference>
<dbReference type="CDD" id="cd06071">
    <property type="entry name" value="Beach"/>
    <property type="match status" value="1"/>
</dbReference>
<reference evidence="5" key="2">
    <citation type="submission" date="2022-01" db="EMBL/GenBank/DDBJ databases">
        <authorList>
            <person name="Yamashiro T."/>
            <person name="Shiraishi A."/>
            <person name="Satake H."/>
            <person name="Nakayama K."/>
        </authorList>
    </citation>
    <scope>NUCLEOTIDE SEQUENCE</scope>
</reference>
<evidence type="ECO:0000256" key="2">
    <source>
        <dbReference type="ARBA" id="ARBA00022737"/>
    </source>
</evidence>
<gene>
    <name evidence="5" type="ORF">Tco_1090630</name>
</gene>
<dbReference type="Gene3D" id="1.10.1540.10">
    <property type="entry name" value="BEACH domain"/>
    <property type="match status" value="1"/>
</dbReference>
<dbReference type="InterPro" id="IPR051944">
    <property type="entry name" value="BEACH_domain_protein"/>
</dbReference>
<dbReference type="InterPro" id="IPR023362">
    <property type="entry name" value="PH-BEACH_dom"/>
</dbReference>